<protein>
    <submittedName>
        <fullName evidence="2">Primosomal replication priB and priC</fullName>
    </submittedName>
</protein>
<evidence type="ECO:0000313" key="3">
    <source>
        <dbReference type="Proteomes" id="UP000029868"/>
    </source>
</evidence>
<comment type="caution">
    <text evidence="2">The sequence shown here is derived from an EMBL/GenBank/DDBJ whole genome shotgun (WGS) entry which is preliminary data.</text>
</comment>
<evidence type="ECO:0000313" key="2">
    <source>
        <dbReference type="EMBL" id="KGJ96328.1"/>
    </source>
</evidence>
<evidence type="ECO:0000256" key="1">
    <source>
        <dbReference type="SAM" id="Coils"/>
    </source>
</evidence>
<dbReference type="PATRIC" id="fig|28229.3.peg.1214"/>
<organism evidence="2 3">
    <name type="scientific">Colwellia psychrerythraea</name>
    <name type="common">Vibrio psychroerythus</name>
    <dbReference type="NCBI Taxonomy" id="28229"/>
    <lineage>
        <taxon>Bacteria</taxon>
        <taxon>Pseudomonadati</taxon>
        <taxon>Pseudomonadota</taxon>
        <taxon>Gammaproteobacteria</taxon>
        <taxon>Alteromonadales</taxon>
        <taxon>Colwelliaceae</taxon>
        <taxon>Colwellia</taxon>
    </lineage>
</organism>
<dbReference type="Pfam" id="PF07445">
    <property type="entry name" value="PriC"/>
    <property type="match status" value="1"/>
</dbReference>
<accession>A0A099L381</accession>
<dbReference type="RefSeq" id="WP_033081272.1">
    <property type="nucleotide sequence ID" value="NZ_JQEC01000011.1"/>
</dbReference>
<reference evidence="2 3" key="1">
    <citation type="submission" date="2014-08" db="EMBL/GenBank/DDBJ databases">
        <title>Genomic and Phenotypic Diversity of Colwellia psychrerythraea strains from Disparate Marine Basins.</title>
        <authorList>
            <person name="Techtmann S.M."/>
            <person name="Stelling S.C."/>
            <person name="Utturkar S.M."/>
            <person name="Alshibli N."/>
            <person name="Harris A."/>
            <person name="Brown S.D."/>
            <person name="Hazen T.C."/>
        </authorList>
    </citation>
    <scope>NUCLEOTIDE SEQUENCE [LARGE SCALE GENOMIC DNA]</scope>
    <source>
        <strain evidence="2 3">GAB14E</strain>
    </source>
</reference>
<gene>
    <name evidence="2" type="ORF">GAB14E_0275</name>
</gene>
<name>A0A099L381_COLPS</name>
<dbReference type="InterPro" id="IPR038338">
    <property type="entry name" value="PriC_sf"/>
</dbReference>
<dbReference type="OrthoDB" id="7061116at2"/>
<dbReference type="Gene3D" id="1.20.1270.340">
    <property type="match status" value="1"/>
</dbReference>
<sequence length="227" mass="26634">MHNNRHIIAIQRLSTLLEHLSLQSKNIDQANRKHKSHRLVENNNLFSQHLFSTESDQFSLYADEIKKRLDEFSRLYRLSTDNATKAEFAKSSLQQIEQQISALMNAIQSNQTMHQAAQVSFNARKKVRINSAKAAQLKQNDNYNKMTKSVLLTSHQLYQQLNEHHEFERRLMAMITEREQQRIQSRHANTDKLSHEVLALHQRLGRCRKAISSIEQNIKRAEKNNLR</sequence>
<dbReference type="AlphaFoldDB" id="A0A099L381"/>
<dbReference type="EMBL" id="JQEC01000011">
    <property type="protein sequence ID" value="KGJ96328.1"/>
    <property type="molecule type" value="Genomic_DNA"/>
</dbReference>
<dbReference type="InterPro" id="IPR010890">
    <property type="entry name" value="PriC"/>
</dbReference>
<feature type="coiled-coil region" evidence="1">
    <location>
        <begin position="86"/>
        <end position="113"/>
    </location>
</feature>
<dbReference type="Proteomes" id="UP000029868">
    <property type="component" value="Unassembled WGS sequence"/>
</dbReference>
<keyword evidence="1" id="KW-0175">Coiled coil</keyword>
<proteinExistence type="predicted"/>